<name>A0ABY8QRZ8_9MICO</name>
<dbReference type="Pfam" id="PF02463">
    <property type="entry name" value="SMC_N"/>
    <property type="match status" value="1"/>
</dbReference>
<organism evidence="17 18">
    <name type="scientific">Saxibacter everestensis</name>
    <dbReference type="NCBI Taxonomy" id="2909229"/>
    <lineage>
        <taxon>Bacteria</taxon>
        <taxon>Bacillati</taxon>
        <taxon>Actinomycetota</taxon>
        <taxon>Actinomycetes</taxon>
        <taxon>Micrococcales</taxon>
        <taxon>Brevibacteriaceae</taxon>
        <taxon>Saxibacter</taxon>
    </lineage>
</organism>
<keyword evidence="8 13" id="KW-0067">ATP-binding</keyword>
<evidence type="ECO:0000256" key="14">
    <source>
        <dbReference type="RuleBase" id="RU000578"/>
    </source>
</evidence>
<dbReference type="PROSITE" id="PS00617">
    <property type="entry name" value="RECF_1"/>
    <property type="match status" value="1"/>
</dbReference>
<keyword evidence="5 13" id="KW-0235">DNA replication</keyword>
<evidence type="ECO:0000256" key="13">
    <source>
        <dbReference type="HAMAP-Rule" id="MF_00365"/>
    </source>
</evidence>
<dbReference type="InterPro" id="IPR027417">
    <property type="entry name" value="P-loop_NTPase"/>
</dbReference>
<feature type="domain" description="AAA+ ATPase" evidence="16">
    <location>
        <begin position="22"/>
        <end position="389"/>
    </location>
</feature>
<dbReference type="Proteomes" id="UP001209083">
    <property type="component" value="Chromosome"/>
</dbReference>
<dbReference type="PROSITE" id="PS00618">
    <property type="entry name" value="RECF_2"/>
    <property type="match status" value="1"/>
</dbReference>
<reference evidence="17 18" key="1">
    <citation type="submission" date="2023-05" db="EMBL/GenBank/DDBJ databases">
        <title>Lithophilousrod everest ZFBP1038 complete genpme.</title>
        <authorList>
            <person name="Tian M."/>
        </authorList>
    </citation>
    <scope>NUCLEOTIDE SEQUENCE [LARGE SCALE GENOMIC DNA]</scope>
    <source>
        <strain evidence="17 18">ZFBP1038</strain>
    </source>
</reference>
<keyword evidence="9 13" id="KW-0238">DNA-binding</keyword>
<evidence type="ECO:0000256" key="3">
    <source>
        <dbReference type="ARBA" id="ARBA00020170"/>
    </source>
</evidence>
<keyword evidence="4 13" id="KW-0963">Cytoplasm</keyword>
<dbReference type="SMART" id="SM00382">
    <property type="entry name" value="AAA"/>
    <property type="match status" value="1"/>
</dbReference>
<proteinExistence type="inferred from homology"/>
<dbReference type="Gene3D" id="1.20.1050.90">
    <property type="entry name" value="RecF/RecN/SMC, N-terminal domain"/>
    <property type="match status" value="1"/>
</dbReference>
<keyword evidence="6 13" id="KW-0547">Nucleotide-binding</keyword>
<dbReference type="NCBIfam" id="TIGR00611">
    <property type="entry name" value="recf"/>
    <property type="match status" value="1"/>
</dbReference>
<dbReference type="EMBL" id="CP090958">
    <property type="protein sequence ID" value="WGW11779.1"/>
    <property type="molecule type" value="Genomic_DNA"/>
</dbReference>
<dbReference type="InterPro" id="IPR003593">
    <property type="entry name" value="AAA+_ATPase"/>
</dbReference>
<evidence type="ECO:0000256" key="1">
    <source>
        <dbReference type="ARBA" id="ARBA00004496"/>
    </source>
</evidence>
<protein>
    <recommendedName>
        <fullName evidence="3 13">DNA replication and repair protein RecF</fullName>
    </recommendedName>
</protein>
<evidence type="ECO:0000256" key="4">
    <source>
        <dbReference type="ARBA" id="ARBA00022490"/>
    </source>
</evidence>
<evidence type="ECO:0000256" key="8">
    <source>
        <dbReference type="ARBA" id="ARBA00022840"/>
    </source>
</evidence>
<feature type="region of interest" description="Disordered" evidence="15">
    <location>
        <begin position="233"/>
        <end position="256"/>
    </location>
</feature>
<dbReference type="InterPro" id="IPR018078">
    <property type="entry name" value="DNA-binding_RecF_CS"/>
</dbReference>
<evidence type="ECO:0000259" key="16">
    <source>
        <dbReference type="SMART" id="SM00382"/>
    </source>
</evidence>
<dbReference type="RefSeq" id="WP_349638571.1">
    <property type="nucleotide sequence ID" value="NZ_CP090958.1"/>
</dbReference>
<accession>A0ABY8QRZ8</accession>
<evidence type="ECO:0000256" key="9">
    <source>
        <dbReference type="ARBA" id="ARBA00023125"/>
    </source>
</evidence>
<feature type="binding site" evidence="13">
    <location>
        <begin position="30"/>
        <end position="37"/>
    </location>
    <ligand>
        <name>ATP</name>
        <dbReference type="ChEBI" id="CHEBI:30616"/>
    </ligand>
</feature>
<dbReference type="HAMAP" id="MF_00365">
    <property type="entry name" value="RecF"/>
    <property type="match status" value="1"/>
</dbReference>
<evidence type="ECO:0000256" key="2">
    <source>
        <dbReference type="ARBA" id="ARBA00008016"/>
    </source>
</evidence>
<evidence type="ECO:0000256" key="5">
    <source>
        <dbReference type="ARBA" id="ARBA00022705"/>
    </source>
</evidence>
<dbReference type="PANTHER" id="PTHR32182:SF0">
    <property type="entry name" value="DNA REPLICATION AND REPAIR PROTEIN RECF"/>
    <property type="match status" value="1"/>
</dbReference>
<dbReference type="InterPro" id="IPR001238">
    <property type="entry name" value="DNA-binding_RecF"/>
</dbReference>
<dbReference type="SUPFAM" id="SSF52540">
    <property type="entry name" value="P-loop containing nucleoside triphosphate hydrolases"/>
    <property type="match status" value="1"/>
</dbReference>
<dbReference type="PANTHER" id="PTHR32182">
    <property type="entry name" value="DNA REPLICATION AND REPAIR PROTEIN RECF"/>
    <property type="match status" value="1"/>
</dbReference>
<evidence type="ECO:0000313" key="17">
    <source>
        <dbReference type="EMBL" id="WGW11779.1"/>
    </source>
</evidence>
<evidence type="ECO:0000256" key="6">
    <source>
        <dbReference type="ARBA" id="ARBA00022741"/>
    </source>
</evidence>
<comment type="subcellular location">
    <subcellularLocation>
        <location evidence="1 13 14">Cytoplasm</location>
    </subcellularLocation>
</comment>
<gene>
    <name evidence="13 17" type="primary">recF</name>
    <name evidence="17" type="ORF">LWF01_17070</name>
</gene>
<comment type="function">
    <text evidence="12 13 14">The RecF protein is involved in DNA metabolism; it is required for DNA replication and normal SOS inducibility. RecF binds preferentially to single-stranded, linear DNA. It also seems to bind ATP.</text>
</comment>
<evidence type="ECO:0000256" key="12">
    <source>
        <dbReference type="ARBA" id="ARBA00025401"/>
    </source>
</evidence>
<evidence type="ECO:0000256" key="11">
    <source>
        <dbReference type="ARBA" id="ARBA00023236"/>
    </source>
</evidence>
<comment type="similarity">
    <text evidence="2 13 14">Belongs to the RecF family.</text>
</comment>
<keyword evidence="18" id="KW-1185">Reference proteome</keyword>
<evidence type="ECO:0000256" key="7">
    <source>
        <dbReference type="ARBA" id="ARBA00022763"/>
    </source>
</evidence>
<keyword evidence="7 13" id="KW-0227">DNA damage</keyword>
<evidence type="ECO:0000313" key="18">
    <source>
        <dbReference type="Proteomes" id="UP001209083"/>
    </source>
</evidence>
<evidence type="ECO:0000256" key="10">
    <source>
        <dbReference type="ARBA" id="ARBA00023204"/>
    </source>
</evidence>
<dbReference type="InterPro" id="IPR003395">
    <property type="entry name" value="RecF/RecN/SMC_N"/>
</dbReference>
<evidence type="ECO:0000256" key="15">
    <source>
        <dbReference type="SAM" id="MobiDB-lite"/>
    </source>
</evidence>
<dbReference type="InterPro" id="IPR042174">
    <property type="entry name" value="RecF_2"/>
</dbReference>
<sequence>MYVSQLALGDFRSYSAVDLKLAPGTTIFVGANGLGKTNLVEAIGYLATLGSHRVSSDVPLVRAEQEAAIIRAQVFRGERTAVLEVQINVKGSNKARINRNVVKPRELLGMLTTVLFAPEDLALVKGDPGERRRFLDDLLVARSPRFAAVRSDYERVLKQRNALLKSARIGGSSESKSATLDVWDHHLSQAGAQLLAGRLRLVDELRPHVASAYAHVSGESAPQRRLTDIRYRKSTESGPADQAGSNPGDPPAEATQTAEYLAVELAEAYRLGRQQEIDRGNSLFGPHRDDLELQLGNIPAKGYASHGESWSYALALRLASFELHKADAFGKENWPVLILDDVFAELDVHRRARLAGMVATAEQVLITAAVEDDIPAVLAGERVQVQYGAVGP</sequence>
<dbReference type="Gene3D" id="3.40.50.300">
    <property type="entry name" value="P-loop containing nucleotide triphosphate hydrolases"/>
    <property type="match status" value="1"/>
</dbReference>
<keyword evidence="10 13" id="KW-0234">DNA repair</keyword>
<keyword evidence="11 13" id="KW-0742">SOS response</keyword>